<evidence type="ECO:0000313" key="2">
    <source>
        <dbReference type="Proteomes" id="UP001257627"/>
    </source>
</evidence>
<proteinExistence type="predicted"/>
<name>A0ABU3UB44_9ACTN</name>
<keyword evidence="2" id="KW-1185">Reference proteome</keyword>
<organism evidence="1 2">
    <name type="scientific">Streptomyces mirabilis</name>
    <dbReference type="NCBI Taxonomy" id="68239"/>
    <lineage>
        <taxon>Bacteria</taxon>
        <taxon>Bacillati</taxon>
        <taxon>Actinomycetota</taxon>
        <taxon>Actinomycetes</taxon>
        <taxon>Kitasatosporales</taxon>
        <taxon>Streptomycetaceae</taxon>
        <taxon>Streptomyces</taxon>
    </lineage>
</organism>
<dbReference type="RefSeq" id="WP_164406079.1">
    <property type="nucleotide sequence ID" value="NZ_CP107955.1"/>
</dbReference>
<dbReference type="Proteomes" id="UP001257627">
    <property type="component" value="Unassembled WGS sequence"/>
</dbReference>
<accession>A0ABU3UB44</accession>
<reference evidence="1 2" key="1">
    <citation type="submission" date="2023-02" db="EMBL/GenBank/DDBJ databases">
        <authorList>
            <person name="Maleckis M."/>
        </authorList>
    </citation>
    <scope>NUCLEOTIDE SEQUENCE [LARGE SCALE GENOMIC DNA]</scope>
    <source>
        <strain evidence="1 2">P8-A2</strain>
    </source>
</reference>
<gene>
    <name evidence="1" type="ORF">PU648_01360</name>
</gene>
<evidence type="ECO:0000313" key="1">
    <source>
        <dbReference type="EMBL" id="MDU8991086.1"/>
    </source>
</evidence>
<sequence>MAVGRSGPYRYEYIGFRLIAKSPSQYYLVSKTADYNSTKVVVLPDDDTVRVELS</sequence>
<dbReference type="EMBL" id="JARAKF010000001">
    <property type="protein sequence ID" value="MDU8991086.1"/>
    <property type="molecule type" value="Genomic_DNA"/>
</dbReference>
<comment type="caution">
    <text evidence="1">The sequence shown here is derived from an EMBL/GenBank/DDBJ whole genome shotgun (WGS) entry which is preliminary data.</text>
</comment>
<protein>
    <submittedName>
        <fullName evidence="1">Uncharacterized protein</fullName>
    </submittedName>
</protein>